<reference evidence="1" key="2">
    <citation type="journal article" date="2015" name="Fish Shellfish Immunol.">
        <title>Early steps in the European eel (Anguilla anguilla)-Vibrio vulnificus interaction in the gills: Role of the RtxA13 toxin.</title>
        <authorList>
            <person name="Callol A."/>
            <person name="Pajuelo D."/>
            <person name="Ebbesson L."/>
            <person name="Teles M."/>
            <person name="MacKenzie S."/>
            <person name="Amaro C."/>
        </authorList>
    </citation>
    <scope>NUCLEOTIDE SEQUENCE</scope>
</reference>
<protein>
    <submittedName>
        <fullName evidence="1">Uncharacterized protein</fullName>
    </submittedName>
</protein>
<evidence type="ECO:0000313" key="1">
    <source>
        <dbReference type="EMBL" id="JAH44138.1"/>
    </source>
</evidence>
<name>A0A0E9SUA6_ANGAN</name>
<dbReference type="EMBL" id="GBXM01064439">
    <property type="protein sequence ID" value="JAH44138.1"/>
    <property type="molecule type" value="Transcribed_RNA"/>
</dbReference>
<reference evidence="1" key="1">
    <citation type="submission" date="2014-11" db="EMBL/GenBank/DDBJ databases">
        <authorList>
            <person name="Amaro Gonzalez C."/>
        </authorList>
    </citation>
    <scope>NUCLEOTIDE SEQUENCE</scope>
</reference>
<organism evidence="1">
    <name type="scientific">Anguilla anguilla</name>
    <name type="common">European freshwater eel</name>
    <name type="synonym">Muraena anguilla</name>
    <dbReference type="NCBI Taxonomy" id="7936"/>
    <lineage>
        <taxon>Eukaryota</taxon>
        <taxon>Metazoa</taxon>
        <taxon>Chordata</taxon>
        <taxon>Craniata</taxon>
        <taxon>Vertebrata</taxon>
        <taxon>Euteleostomi</taxon>
        <taxon>Actinopterygii</taxon>
        <taxon>Neopterygii</taxon>
        <taxon>Teleostei</taxon>
        <taxon>Anguilliformes</taxon>
        <taxon>Anguillidae</taxon>
        <taxon>Anguilla</taxon>
    </lineage>
</organism>
<accession>A0A0E9SUA6</accession>
<dbReference type="AlphaFoldDB" id="A0A0E9SUA6"/>
<sequence length="19" mass="2027">MLGAFAVSMSHLPPSSYTM</sequence>
<proteinExistence type="predicted"/>